<comment type="caution">
    <text evidence="7">The sequence shown here is derived from an EMBL/GenBank/DDBJ whole genome shotgun (WGS) entry which is preliminary data.</text>
</comment>
<dbReference type="Gene3D" id="1.20.120.350">
    <property type="entry name" value="Voltage-gated potassium channels. Chain C"/>
    <property type="match status" value="1"/>
</dbReference>
<dbReference type="InterPro" id="IPR005821">
    <property type="entry name" value="Ion_trans_dom"/>
</dbReference>
<dbReference type="Gene3D" id="1.10.287.70">
    <property type="match status" value="1"/>
</dbReference>
<keyword evidence="8" id="KW-1185">Reference proteome</keyword>
<evidence type="ECO:0000313" key="7">
    <source>
        <dbReference type="EMBL" id="CAE7583972.1"/>
    </source>
</evidence>
<dbReference type="PANTHER" id="PTHR10037:SF62">
    <property type="entry name" value="SODIUM CHANNEL PROTEIN 60E"/>
    <property type="match status" value="1"/>
</dbReference>
<dbReference type="InterPro" id="IPR043203">
    <property type="entry name" value="VGCC_Ca_Na"/>
</dbReference>
<keyword evidence="3 5" id="KW-1133">Transmembrane helix</keyword>
<dbReference type="OrthoDB" id="416690at2759"/>
<feature type="transmembrane region" description="Helical" evidence="5">
    <location>
        <begin position="324"/>
        <end position="343"/>
    </location>
</feature>
<dbReference type="PANTHER" id="PTHR10037">
    <property type="entry name" value="VOLTAGE-GATED CATION CHANNEL CALCIUM AND SODIUM"/>
    <property type="match status" value="1"/>
</dbReference>
<dbReference type="Pfam" id="PF00520">
    <property type="entry name" value="Ion_trans"/>
    <property type="match status" value="1"/>
</dbReference>
<accession>A0A812UWG6</accession>
<evidence type="ECO:0000313" key="8">
    <source>
        <dbReference type="Proteomes" id="UP000649617"/>
    </source>
</evidence>
<evidence type="ECO:0000256" key="3">
    <source>
        <dbReference type="ARBA" id="ARBA00022989"/>
    </source>
</evidence>
<feature type="transmembrane region" description="Helical" evidence="5">
    <location>
        <begin position="421"/>
        <end position="439"/>
    </location>
</feature>
<dbReference type="GO" id="GO:0005248">
    <property type="term" value="F:voltage-gated sodium channel activity"/>
    <property type="evidence" value="ECO:0007669"/>
    <property type="project" value="TreeGrafter"/>
</dbReference>
<feature type="transmembrane region" description="Helical" evidence="5">
    <location>
        <begin position="252"/>
        <end position="269"/>
    </location>
</feature>
<feature type="domain" description="Ion transport" evidence="6">
    <location>
        <begin position="251"/>
        <end position="485"/>
    </location>
</feature>
<dbReference type="Proteomes" id="UP000649617">
    <property type="component" value="Unassembled WGS sequence"/>
</dbReference>
<name>A0A812UWG6_SYMPI</name>
<gene>
    <name evidence="7" type="primary">NaCP60E</name>
    <name evidence="7" type="ORF">SPIL2461_LOCUS15621</name>
</gene>
<feature type="transmembrane region" description="Helical" evidence="5">
    <location>
        <begin position="451"/>
        <end position="475"/>
    </location>
</feature>
<dbReference type="EMBL" id="CAJNIZ010038879">
    <property type="protein sequence ID" value="CAE7583972.1"/>
    <property type="molecule type" value="Genomic_DNA"/>
</dbReference>
<dbReference type="GO" id="GO:0001518">
    <property type="term" value="C:voltage-gated sodium channel complex"/>
    <property type="evidence" value="ECO:0007669"/>
    <property type="project" value="TreeGrafter"/>
</dbReference>
<evidence type="ECO:0000256" key="4">
    <source>
        <dbReference type="ARBA" id="ARBA00023136"/>
    </source>
</evidence>
<feature type="transmembrane region" description="Helical" evidence="5">
    <location>
        <begin position="388"/>
        <end position="415"/>
    </location>
</feature>
<reference evidence="7" key="1">
    <citation type="submission" date="2021-02" db="EMBL/GenBank/DDBJ databases">
        <authorList>
            <person name="Dougan E. K."/>
            <person name="Rhodes N."/>
            <person name="Thang M."/>
            <person name="Chan C."/>
        </authorList>
    </citation>
    <scope>NUCLEOTIDE SEQUENCE</scope>
</reference>
<comment type="subcellular location">
    <subcellularLocation>
        <location evidence="1">Membrane</location>
        <topology evidence="1">Multi-pass membrane protein</topology>
    </subcellularLocation>
</comment>
<evidence type="ECO:0000256" key="2">
    <source>
        <dbReference type="ARBA" id="ARBA00022692"/>
    </source>
</evidence>
<evidence type="ECO:0000256" key="5">
    <source>
        <dbReference type="SAM" id="Phobius"/>
    </source>
</evidence>
<protein>
    <submittedName>
        <fullName evidence="7">NaCP60E protein</fullName>
    </submittedName>
</protein>
<sequence>MCPNGLQAPVVAAPASSLDCSLETEHFFLRLLCGIQRYVFAQAGFFATCKWSTSVPLNCPAIGQVSDLCDCCDESTLHAYAGELNRHCLPATLLRKKPDIIVGEALDGSPSVPEVEGLWAACPLRHVSEPTKLLHDGRFGFAWAAAKVRCMRLPQEREPQDGAYQVLMQATFRDGQAQSCVPKMLMAHFCESVKVTDAASLELTSTAIKEVDLQAEEQIKQGSRVLKELEVILQRSGHPHEKRWIDTRQAEIFIAATITIYAFFIGAELEIETNHPDLGHALSVVFLILHVLFNTIFVLELILRVRSTGIRYCSPFNPAGFFDALIILIGTIENIVSIVFQMMSQDGSGSVIAIAGVMRILRLLRLARLLRGFLVCQELRLLVTGMMLALPTVVWAGVLFAIVVYLGTMFTVILLGNIPELHGYFGTIGLALWTHFVIVTMETWPDIADSVLAVASPLWGVYFVVFICISSMSLMNLVTGVIAEKLLSTKDVAASDGNENEMEAFRHEKAAFRQDLTELLMYEEEIDVDLFAGLLETNKMRMWLTKLQVSAELPSNDLFNLLDTAGIGHLTLDQLLEGMLNLRGSRLRVHSLLLQQDLRCYCQDELDALHEVEAIVHHQTSKHLNSLKETFEQELQNMRQLVEEPGPNTA</sequence>
<evidence type="ECO:0000259" key="6">
    <source>
        <dbReference type="Pfam" id="PF00520"/>
    </source>
</evidence>
<keyword evidence="4 5" id="KW-0472">Membrane</keyword>
<feature type="transmembrane region" description="Helical" evidence="5">
    <location>
        <begin position="281"/>
        <end position="303"/>
    </location>
</feature>
<feature type="non-terminal residue" evidence="7">
    <location>
        <position position="650"/>
    </location>
</feature>
<organism evidence="7 8">
    <name type="scientific">Symbiodinium pilosum</name>
    <name type="common">Dinoflagellate</name>
    <dbReference type="NCBI Taxonomy" id="2952"/>
    <lineage>
        <taxon>Eukaryota</taxon>
        <taxon>Sar</taxon>
        <taxon>Alveolata</taxon>
        <taxon>Dinophyceae</taxon>
        <taxon>Suessiales</taxon>
        <taxon>Symbiodiniaceae</taxon>
        <taxon>Symbiodinium</taxon>
    </lineage>
</organism>
<keyword evidence="2 5" id="KW-0812">Transmembrane</keyword>
<dbReference type="SUPFAM" id="SSF81324">
    <property type="entry name" value="Voltage-gated potassium channels"/>
    <property type="match status" value="1"/>
</dbReference>
<dbReference type="AlphaFoldDB" id="A0A812UWG6"/>
<proteinExistence type="predicted"/>
<evidence type="ECO:0000256" key="1">
    <source>
        <dbReference type="ARBA" id="ARBA00004141"/>
    </source>
</evidence>
<dbReference type="InterPro" id="IPR027359">
    <property type="entry name" value="Volt_channel_dom_sf"/>
</dbReference>